<dbReference type="Proteomes" id="UP000574690">
    <property type="component" value="Unassembled WGS sequence"/>
</dbReference>
<keyword evidence="4" id="KW-1185">Reference proteome</keyword>
<feature type="transmembrane region" description="Helical" evidence="1">
    <location>
        <begin position="29"/>
        <end position="49"/>
    </location>
</feature>
<keyword evidence="1" id="KW-0472">Membrane</keyword>
<organism evidence="3 4">
    <name type="scientific">Glycomyces artemisiae</name>
    <dbReference type="NCBI Taxonomy" id="1076443"/>
    <lineage>
        <taxon>Bacteria</taxon>
        <taxon>Bacillati</taxon>
        <taxon>Actinomycetota</taxon>
        <taxon>Actinomycetes</taxon>
        <taxon>Glycomycetales</taxon>
        <taxon>Glycomycetaceae</taxon>
        <taxon>Glycomyces</taxon>
    </lineage>
</organism>
<accession>A0A2T0US74</accession>
<keyword evidence="1" id="KW-0812">Transmembrane</keyword>
<dbReference type="RefSeq" id="WP_181245659.1">
    <property type="nucleotide sequence ID" value="NZ_PVTJ01000002.1"/>
</dbReference>
<evidence type="ECO:0000313" key="4">
    <source>
        <dbReference type="Proteomes" id="UP000238176"/>
    </source>
</evidence>
<dbReference type="EMBL" id="PVTJ01000002">
    <property type="protein sequence ID" value="PRY60754.1"/>
    <property type="molecule type" value="Genomic_DNA"/>
</dbReference>
<dbReference type="Proteomes" id="UP000238176">
    <property type="component" value="Unassembled WGS sequence"/>
</dbReference>
<gene>
    <name evidence="3" type="ORF">B0I28_102365</name>
    <name evidence="2" type="ORF">HOQ43_11125</name>
</gene>
<evidence type="ECO:0000256" key="1">
    <source>
        <dbReference type="SAM" id="Phobius"/>
    </source>
</evidence>
<evidence type="ECO:0000313" key="5">
    <source>
        <dbReference type="Proteomes" id="UP000574690"/>
    </source>
</evidence>
<evidence type="ECO:0000313" key="2">
    <source>
        <dbReference type="EMBL" id="NUQ89001.1"/>
    </source>
</evidence>
<protein>
    <submittedName>
        <fullName evidence="3">Uncharacterized protein</fullName>
    </submittedName>
</protein>
<comment type="caution">
    <text evidence="3">The sequence shown here is derived from an EMBL/GenBank/DDBJ whole genome shotgun (WGS) entry which is preliminary data.</text>
</comment>
<keyword evidence="1" id="KW-1133">Transmembrane helix</keyword>
<proteinExistence type="predicted"/>
<name>A0A2T0US74_9ACTN</name>
<reference evidence="2 5" key="2">
    <citation type="submission" date="2020-05" db="EMBL/GenBank/DDBJ databases">
        <title>DNA-SIP metagenomic assembled genomes.</title>
        <authorList>
            <person name="Yu J."/>
        </authorList>
    </citation>
    <scope>NUCLEOTIDE SEQUENCE [LARGE SCALE GENOMIC DNA]</scope>
    <source>
        <strain evidence="2">Bin5.27</strain>
    </source>
</reference>
<sequence length="51" mass="5618">MNDTPDSSGPERTPKGFWRRLSASDWVELAIYVAFGLIALIAGIGWLLARV</sequence>
<evidence type="ECO:0000313" key="3">
    <source>
        <dbReference type="EMBL" id="PRY60754.1"/>
    </source>
</evidence>
<dbReference type="AlphaFoldDB" id="A0A2T0US74"/>
<dbReference type="EMBL" id="JABFXE010000454">
    <property type="protein sequence ID" value="NUQ89001.1"/>
    <property type="molecule type" value="Genomic_DNA"/>
</dbReference>
<reference evidence="3 4" key="1">
    <citation type="submission" date="2018-03" db="EMBL/GenBank/DDBJ databases">
        <title>Genomic Encyclopedia of Type Strains, Phase III (KMG-III): the genomes of soil and plant-associated and newly described type strains.</title>
        <authorList>
            <person name="Whitman W."/>
        </authorList>
    </citation>
    <scope>NUCLEOTIDE SEQUENCE [LARGE SCALE GENOMIC DNA]</scope>
    <source>
        <strain evidence="3 4">CGMCC 4.7067</strain>
    </source>
</reference>